<evidence type="ECO:0000313" key="1">
    <source>
        <dbReference type="EMBL" id="GBG31186.1"/>
    </source>
</evidence>
<gene>
    <name evidence="1" type="ORF">FCC1311_074072</name>
</gene>
<accession>A0A2R5GJV8</accession>
<comment type="caution">
    <text evidence="1">The sequence shown here is derived from an EMBL/GenBank/DDBJ whole genome shotgun (WGS) entry which is preliminary data.</text>
</comment>
<reference evidence="1 2" key="1">
    <citation type="submission" date="2017-12" db="EMBL/GenBank/DDBJ databases">
        <title>Sequencing, de novo assembly and annotation of complete genome of a new Thraustochytrid species, strain FCC1311.</title>
        <authorList>
            <person name="Sedici K."/>
            <person name="Godart F."/>
            <person name="Aiese Cigliano R."/>
            <person name="Sanseverino W."/>
            <person name="Barakat M."/>
            <person name="Ortet P."/>
            <person name="Marechal E."/>
            <person name="Cagnac O."/>
            <person name="Amato A."/>
        </authorList>
    </citation>
    <scope>NUCLEOTIDE SEQUENCE [LARGE SCALE GENOMIC DNA]</scope>
</reference>
<sequence length="267" mass="28672">MSRSFTSGATPVKCGQNFSSAAIPVCSKGVERVNNDNVECAKFLFKIQIKPDNAVDDEVSHVALLDVECTMQFMMEKGITTATFVCPGTITKSFEELESIVRARIQAICGVSPWITARLVANKKSHKNILMKFSTRPTVDDLDAVFQSFKPSLLINIVKSAIRGVNVQPFARLIDTEKLTAAKSAVMSASIPDGQPSSSAAKNVSTNDILTSAFRRATASRILLMATNWRGRLGSLTPQDAGNFESASLQTAGAPLGDPVIPFKAVS</sequence>
<keyword evidence="2" id="KW-1185">Reference proteome</keyword>
<dbReference type="EMBL" id="BEYU01000092">
    <property type="protein sequence ID" value="GBG31186.1"/>
    <property type="molecule type" value="Genomic_DNA"/>
</dbReference>
<name>A0A2R5GJV8_9STRA</name>
<protein>
    <submittedName>
        <fullName evidence="1">Uncharacterized protein</fullName>
    </submittedName>
</protein>
<dbReference type="OrthoDB" id="192440at2759"/>
<organism evidence="1 2">
    <name type="scientific">Hondaea fermentalgiana</name>
    <dbReference type="NCBI Taxonomy" id="2315210"/>
    <lineage>
        <taxon>Eukaryota</taxon>
        <taxon>Sar</taxon>
        <taxon>Stramenopiles</taxon>
        <taxon>Bigyra</taxon>
        <taxon>Labyrinthulomycetes</taxon>
        <taxon>Thraustochytrida</taxon>
        <taxon>Thraustochytriidae</taxon>
        <taxon>Hondaea</taxon>
    </lineage>
</organism>
<evidence type="ECO:0000313" key="2">
    <source>
        <dbReference type="Proteomes" id="UP000241890"/>
    </source>
</evidence>
<dbReference type="AlphaFoldDB" id="A0A2R5GJV8"/>
<dbReference type="Proteomes" id="UP000241890">
    <property type="component" value="Unassembled WGS sequence"/>
</dbReference>
<proteinExistence type="predicted"/>
<dbReference type="InParanoid" id="A0A2R5GJV8"/>